<evidence type="ECO:0000313" key="3">
    <source>
        <dbReference type="Proteomes" id="UP000826300"/>
    </source>
</evidence>
<dbReference type="KEGG" id="nsm:JO391_15950"/>
<accession>A0A8G0ZRP1</accession>
<dbReference type="InterPro" id="IPR029058">
    <property type="entry name" value="AB_hydrolase_fold"/>
</dbReference>
<evidence type="ECO:0000256" key="1">
    <source>
        <dbReference type="SAM" id="MobiDB-lite"/>
    </source>
</evidence>
<reference evidence="2" key="1">
    <citation type="submission" date="2021-02" db="EMBL/GenBank/DDBJ databases">
        <title>Rhodobacter shimadae sp. nov., an aerobic anoxygenic phototrophic bacterium isolated from a hot spring.</title>
        <authorList>
            <person name="Muramatsu S."/>
            <person name="Haruta S."/>
            <person name="Hirose S."/>
            <person name="Hanada S."/>
        </authorList>
    </citation>
    <scope>NUCLEOTIDE SEQUENCE</scope>
    <source>
        <strain evidence="2">N10</strain>
    </source>
</reference>
<dbReference type="RefSeq" id="WP_220661434.1">
    <property type="nucleotide sequence ID" value="NZ_CP069370.1"/>
</dbReference>
<organism evidence="2 3">
    <name type="scientific">Neotabrizicola shimadae</name>
    <dbReference type="NCBI Taxonomy" id="2807096"/>
    <lineage>
        <taxon>Bacteria</taxon>
        <taxon>Pseudomonadati</taxon>
        <taxon>Pseudomonadota</taxon>
        <taxon>Alphaproteobacteria</taxon>
        <taxon>Rhodobacterales</taxon>
        <taxon>Paracoccaceae</taxon>
        <taxon>Neotabrizicola</taxon>
    </lineage>
</organism>
<gene>
    <name evidence="2" type="ORF">JO391_15950</name>
</gene>
<dbReference type="Proteomes" id="UP000826300">
    <property type="component" value="Chromosome"/>
</dbReference>
<name>A0A8G0ZRP1_9RHOB</name>
<sequence>MAVSWVKPTSRFPVLTPLRTRLPILIDHADAPGTDLVIAFSSIGHDPARPPSPEFVGTATGKGGTPRRALFVRDAARSWGNHPDFAPALAQALADVTARAPVRRIAAIGLSMGGYAALVAARLLPVDVVLAFGPQHALTPPDPRWSHWMAALPPLIHPVAPLPPPGRAVLFHGAQDDLATARRFPSGAGIDHLVFPHQSHASLVPHLKTRGCLAGLLDAALDGDRRRLLRIATSAGGTRRTGQPAPRQRNQPPD</sequence>
<proteinExistence type="predicted"/>
<evidence type="ECO:0000313" key="2">
    <source>
        <dbReference type="EMBL" id="QYZ69214.1"/>
    </source>
</evidence>
<keyword evidence="3" id="KW-1185">Reference proteome</keyword>
<dbReference type="SUPFAM" id="SSF53474">
    <property type="entry name" value="alpha/beta-Hydrolases"/>
    <property type="match status" value="1"/>
</dbReference>
<dbReference type="EMBL" id="CP069370">
    <property type="protein sequence ID" value="QYZ69214.1"/>
    <property type="molecule type" value="Genomic_DNA"/>
</dbReference>
<dbReference type="Gene3D" id="3.40.50.1820">
    <property type="entry name" value="alpha/beta hydrolase"/>
    <property type="match status" value="1"/>
</dbReference>
<feature type="region of interest" description="Disordered" evidence="1">
    <location>
        <begin position="232"/>
        <end position="254"/>
    </location>
</feature>
<dbReference type="AlphaFoldDB" id="A0A8G0ZRP1"/>
<protein>
    <submittedName>
        <fullName evidence="2">Uncharacterized protein</fullName>
    </submittedName>
</protein>